<dbReference type="InParanoid" id="Q2H7L3"/>
<dbReference type="GeneID" id="4390486"/>
<feature type="region of interest" description="Disordered" evidence="1">
    <location>
        <begin position="113"/>
        <end position="147"/>
    </location>
</feature>
<feature type="compositionally biased region" description="Low complexity" evidence="1">
    <location>
        <begin position="24"/>
        <end position="53"/>
    </location>
</feature>
<dbReference type="VEuPathDB" id="FungiDB:CHGG_05352"/>
<dbReference type="AlphaFoldDB" id="Q2H7L3"/>
<dbReference type="EMBL" id="CH408031">
    <property type="protein sequence ID" value="EAQ88733.1"/>
    <property type="molecule type" value="Genomic_DNA"/>
</dbReference>
<feature type="compositionally biased region" description="Low complexity" evidence="1">
    <location>
        <begin position="129"/>
        <end position="146"/>
    </location>
</feature>
<proteinExistence type="predicted"/>
<name>Q2H7L3_CHAGB</name>
<gene>
    <name evidence="2" type="ORF">CHGG_05352</name>
</gene>
<evidence type="ECO:0000256" key="1">
    <source>
        <dbReference type="SAM" id="MobiDB-lite"/>
    </source>
</evidence>
<dbReference type="RefSeq" id="XP_001221447.1">
    <property type="nucleotide sequence ID" value="XM_001221446.1"/>
</dbReference>
<sequence>MDSPDDCFSDDYFSDDSFDDPFCSLLDTDPFSTPSGSDPSPSPADSPAASFHSATEHPHHPETNPFQETPFNLVNYSFAYLNPNHHALPSGSDALSGHFDPDATQLVVSHTTFDDPQGEEHEPTWHPIATDGSMASASASASMSGGTDDGWDRLSAFAAASSGRASSSEWEQWEVRDVTPRESLPLQRLDPRKSSLYRRRVLERGYGVGERGVEGVGEAEGGAVSGKGKVDVVVDGQPRQGEEGRGGVGSRMRHGPIFVGGFPVWGTCLKVTRLADHICLCSRGFGSVDWAPTHRYLTTETCEPRTVRHPSGVATTTMVTVTAKTNDVDRWHSTENWW</sequence>
<feature type="region of interest" description="Disordered" evidence="1">
    <location>
        <begin position="24"/>
        <end position="68"/>
    </location>
</feature>
<organism evidence="2 3">
    <name type="scientific">Chaetomium globosum (strain ATCC 6205 / CBS 148.51 / DSM 1962 / NBRC 6347 / NRRL 1970)</name>
    <name type="common">Soil fungus</name>
    <dbReference type="NCBI Taxonomy" id="306901"/>
    <lineage>
        <taxon>Eukaryota</taxon>
        <taxon>Fungi</taxon>
        <taxon>Dikarya</taxon>
        <taxon>Ascomycota</taxon>
        <taxon>Pezizomycotina</taxon>
        <taxon>Sordariomycetes</taxon>
        <taxon>Sordariomycetidae</taxon>
        <taxon>Sordariales</taxon>
        <taxon>Chaetomiaceae</taxon>
        <taxon>Chaetomium</taxon>
    </lineage>
</organism>
<protein>
    <submittedName>
        <fullName evidence="2">Uncharacterized protein</fullName>
    </submittedName>
</protein>
<keyword evidence="3" id="KW-1185">Reference proteome</keyword>
<evidence type="ECO:0000313" key="3">
    <source>
        <dbReference type="Proteomes" id="UP000001056"/>
    </source>
</evidence>
<reference evidence="3" key="1">
    <citation type="journal article" date="2015" name="Genome Announc.">
        <title>Draft genome sequence of the cellulolytic fungus Chaetomium globosum.</title>
        <authorList>
            <person name="Cuomo C.A."/>
            <person name="Untereiner W.A."/>
            <person name="Ma L.-J."/>
            <person name="Grabherr M."/>
            <person name="Birren B.W."/>
        </authorList>
    </citation>
    <scope>NUCLEOTIDE SEQUENCE [LARGE SCALE GENOMIC DNA]</scope>
    <source>
        <strain evidence="3">ATCC 6205 / CBS 148.51 / DSM 1962 / NBRC 6347 / NRRL 1970</strain>
    </source>
</reference>
<dbReference type="OrthoDB" id="10614000at2759"/>
<dbReference type="Proteomes" id="UP000001056">
    <property type="component" value="Unassembled WGS sequence"/>
</dbReference>
<dbReference type="HOGENOM" id="CLU_821363_0_0_1"/>
<evidence type="ECO:0000313" key="2">
    <source>
        <dbReference type="EMBL" id="EAQ88733.1"/>
    </source>
</evidence>
<accession>Q2H7L3</accession>